<evidence type="ECO:0000256" key="6">
    <source>
        <dbReference type="ARBA" id="ARBA00022729"/>
    </source>
</evidence>
<keyword evidence="11" id="KW-0472">Membrane</keyword>
<comment type="catalytic activity">
    <reaction evidence="13">
        <text>L-seryl-[protein] + ATP = O-phospho-L-seryl-[protein] + ADP + H(+)</text>
        <dbReference type="Rhea" id="RHEA:17989"/>
        <dbReference type="Rhea" id="RHEA-COMP:9863"/>
        <dbReference type="Rhea" id="RHEA-COMP:11604"/>
        <dbReference type="ChEBI" id="CHEBI:15378"/>
        <dbReference type="ChEBI" id="CHEBI:29999"/>
        <dbReference type="ChEBI" id="CHEBI:30616"/>
        <dbReference type="ChEBI" id="CHEBI:83421"/>
        <dbReference type="ChEBI" id="CHEBI:456216"/>
        <dbReference type="EC" id="2.7.11.1"/>
    </reaction>
</comment>
<evidence type="ECO:0000256" key="12">
    <source>
        <dbReference type="ARBA" id="ARBA00047899"/>
    </source>
</evidence>
<evidence type="ECO:0000256" key="2">
    <source>
        <dbReference type="ARBA" id="ARBA00012513"/>
    </source>
</evidence>
<dbReference type="InterPro" id="IPR011009">
    <property type="entry name" value="Kinase-like_dom_sf"/>
</dbReference>
<name>A0ABD2Z6G6_9GENT</name>
<keyword evidence="4" id="KW-0808">Transferase</keyword>
<dbReference type="PANTHER" id="PTHR47974">
    <property type="entry name" value="OS07G0415500 PROTEIN"/>
    <property type="match status" value="1"/>
</dbReference>
<comment type="catalytic activity">
    <reaction evidence="12">
        <text>L-threonyl-[protein] + ATP = O-phospho-L-threonyl-[protein] + ADP + H(+)</text>
        <dbReference type="Rhea" id="RHEA:46608"/>
        <dbReference type="Rhea" id="RHEA-COMP:11060"/>
        <dbReference type="Rhea" id="RHEA-COMP:11605"/>
        <dbReference type="ChEBI" id="CHEBI:15378"/>
        <dbReference type="ChEBI" id="CHEBI:30013"/>
        <dbReference type="ChEBI" id="CHEBI:30616"/>
        <dbReference type="ChEBI" id="CHEBI:61977"/>
        <dbReference type="ChEBI" id="CHEBI:456216"/>
        <dbReference type="EC" id="2.7.11.1"/>
    </reaction>
</comment>
<dbReference type="AlphaFoldDB" id="A0ABD2Z6G6"/>
<proteinExistence type="predicted"/>
<comment type="caution">
    <text evidence="15">The sequence shown here is derived from an EMBL/GenBank/DDBJ whole genome shotgun (WGS) entry which is preliminary data.</text>
</comment>
<dbReference type="PROSITE" id="PS00108">
    <property type="entry name" value="PROTEIN_KINASE_ST"/>
    <property type="match status" value="1"/>
</dbReference>
<keyword evidence="16" id="KW-1185">Reference proteome</keyword>
<evidence type="ECO:0000313" key="16">
    <source>
        <dbReference type="Proteomes" id="UP001630127"/>
    </source>
</evidence>
<dbReference type="EMBL" id="JBJUIK010000011">
    <property type="protein sequence ID" value="KAL3514419.1"/>
    <property type="molecule type" value="Genomic_DNA"/>
</dbReference>
<evidence type="ECO:0000256" key="5">
    <source>
        <dbReference type="ARBA" id="ARBA00022692"/>
    </source>
</evidence>
<dbReference type="SMART" id="SM00220">
    <property type="entry name" value="S_TKc"/>
    <property type="match status" value="1"/>
</dbReference>
<organism evidence="15 16">
    <name type="scientific">Cinchona calisaya</name>
    <dbReference type="NCBI Taxonomy" id="153742"/>
    <lineage>
        <taxon>Eukaryota</taxon>
        <taxon>Viridiplantae</taxon>
        <taxon>Streptophyta</taxon>
        <taxon>Embryophyta</taxon>
        <taxon>Tracheophyta</taxon>
        <taxon>Spermatophyta</taxon>
        <taxon>Magnoliopsida</taxon>
        <taxon>eudicotyledons</taxon>
        <taxon>Gunneridae</taxon>
        <taxon>Pentapetalae</taxon>
        <taxon>asterids</taxon>
        <taxon>lamiids</taxon>
        <taxon>Gentianales</taxon>
        <taxon>Rubiaceae</taxon>
        <taxon>Cinchonoideae</taxon>
        <taxon>Cinchoneae</taxon>
        <taxon>Cinchona</taxon>
    </lineage>
</organism>
<keyword evidence="3" id="KW-0723">Serine/threonine-protein kinase</keyword>
<keyword evidence="7" id="KW-0547">Nucleotide-binding</keyword>
<keyword evidence="8" id="KW-0418">Kinase</keyword>
<dbReference type="GO" id="GO:0004674">
    <property type="term" value="F:protein serine/threonine kinase activity"/>
    <property type="evidence" value="ECO:0007669"/>
    <property type="project" value="UniProtKB-KW"/>
</dbReference>
<evidence type="ECO:0000259" key="14">
    <source>
        <dbReference type="PROSITE" id="PS50011"/>
    </source>
</evidence>
<dbReference type="InterPro" id="IPR008271">
    <property type="entry name" value="Ser/Thr_kinase_AS"/>
</dbReference>
<keyword evidence="9" id="KW-0067">ATP-binding</keyword>
<dbReference type="GO" id="GO:0016020">
    <property type="term" value="C:membrane"/>
    <property type="evidence" value="ECO:0007669"/>
    <property type="project" value="UniProtKB-SubCell"/>
</dbReference>
<evidence type="ECO:0000256" key="13">
    <source>
        <dbReference type="ARBA" id="ARBA00048679"/>
    </source>
</evidence>
<evidence type="ECO:0000256" key="7">
    <source>
        <dbReference type="ARBA" id="ARBA00022741"/>
    </source>
</evidence>
<dbReference type="PANTHER" id="PTHR47974:SF3">
    <property type="entry name" value="RECEPTOR-LIKE SERINE_THREONINE-PROTEIN KINASE"/>
    <property type="match status" value="1"/>
</dbReference>
<dbReference type="PROSITE" id="PS50011">
    <property type="entry name" value="PROTEIN_KINASE_DOM"/>
    <property type="match status" value="1"/>
</dbReference>
<feature type="domain" description="Protein kinase" evidence="14">
    <location>
        <begin position="1"/>
        <end position="199"/>
    </location>
</feature>
<keyword evidence="6" id="KW-0732">Signal</keyword>
<dbReference type="SUPFAM" id="SSF56112">
    <property type="entry name" value="Protein kinase-like (PK-like)"/>
    <property type="match status" value="1"/>
</dbReference>
<evidence type="ECO:0000256" key="8">
    <source>
        <dbReference type="ARBA" id="ARBA00022777"/>
    </source>
</evidence>
<evidence type="ECO:0000256" key="11">
    <source>
        <dbReference type="ARBA" id="ARBA00023136"/>
    </source>
</evidence>
<comment type="subcellular location">
    <subcellularLocation>
        <location evidence="1">Membrane</location>
        <topology evidence="1">Single-pass membrane protein</topology>
    </subcellularLocation>
</comment>
<keyword evidence="10" id="KW-1133">Transmembrane helix</keyword>
<dbReference type="GO" id="GO:0005524">
    <property type="term" value="F:ATP binding"/>
    <property type="evidence" value="ECO:0007669"/>
    <property type="project" value="UniProtKB-KW"/>
</dbReference>
<dbReference type="FunFam" id="1.10.510.10:FF:001023">
    <property type="entry name" value="Os07g0541700 protein"/>
    <property type="match status" value="1"/>
</dbReference>
<evidence type="ECO:0000256" key="3">
    <source>
        <dbReference type="ARBA" id="ARBA00022527"/>
    </source>
</evidence>
<keyword evidence="5" id="KW-0812">Transmembrane</keyword>
<evidence type="ECO:0000256" key="4">
    <source>
        <dbReference type="ARBA" id="ARBA00022679"/>
    </source>
</evidence>
<accession>A0ABD2Z6G6</accession>
<evidence type="ECO:0000256" key="9">
    <source>
        <dbReference type="ARBA" id="ARBA00022840"/>
    </source>
</evidence>
<sequence length="199" mass="22806">MHLIEIWGYCAEGKHRILVYEYLEQGSLAENLYCNVIDWKKRFQIALGMAKGLAYLHEEYLEWVLHCDVKPENILLDSNYQPKVADFGFSKLLKRVDVDVYSYGMVLLEMVTGRSPKTHIQTFGAGGKVAEKGLVEWVREMVKGDAEMTSWIDEILDPLMGNTQCDKGKMALLVRIALQCVEEDRNVSPTMRQVVEMLL</sequence>
<evidence type="ECO:0000313" key="15">
    <source>
        <dbReference type="EMBL" id="KAL3514419.1"/>
    </source>
</evidence>
<dbReference type="Gene3D" id="1.10.510.10">
    <property type="entry name" value="Transferase(Phosphotransferase) domain 1"/>
    <property type="match status" value="2"/>
</dbReference>
<dbReference type="Proteomes" id="UP001630127">
    <property type="component" value="Unassembled WGS sequence"/>
</dbReference>
<protein>
    <recommendedName>
        <fullName evidence="2">non-specific serine/threonine protein kinase</fullName>
        <ecNumber evidence="2">2.7.11.1</ecNumber>
    </recommendedName>
</protein>
<evidence type="ECO:0000256" key="10">
    <source>
        <dbReference type="ARBA" id="ARBA00022989"/>
    </source>
</evidence>
<dbReference type="InterPro" id="IPR000719">
    <property type="entry name" value="Prot_kinase_dom"/>
</dbReference>
<evidence type="ECO:0000256" key="1">
    <source>
        <dbReference type="ARBA" id="ARBA00004167"/>
    </source>
</evidence>
<dbReference type="Pfam" id="PF00069">
    <property type="entry name" value="Pkinase"/>
    <property type="match status" value="1"/>
</dbReference>
<reference evidence="15 16" key="1">
    <citation type="submission" date="2024-11" db="EMBL/GenBank/DDBJ databases">
        <title>A near-complete genome assembly of Cinchona calisaya.</title>
        <authorList>
            <person name="Lian D.C."/>
            <person name="Zhao X.W."/>
            <person name="Wei L."/>
        </authorList>
    </citation>
    <scope>NUCLEOTIDE SEQUENCE [LARGE SCALE GENOMIC DNA]</scope>
    <source>
        <tissue evidence="15">Nenye</tissue>
    </source>
</reference>
<gene>
    <name evidence="15" type="ORF">ACH5RR_027136</name>
</gene>
<dbReference type="EC" id="2.7.11.1" evidence="2"/>